<dbReference type="NCBIfam" id="TIGR00254">
    <property type="entry name" value="GGDEF"/>
    <property type="match status" value="1"/>
</dbReference>
<dbReference type="PANTHER" id="PTHR46663">
    <property type="entry name" value="DIGUANYLATE CYCLASE DGCT-RELATED"/>
    <property type="match status" value="1"/>
</dbReference>
<name>N2AU28_9FIRM</name>
<evidence type="ECO:0000256" key="1">
    <source>
        <dbReference type="SAM" id="Phobius"/>
    </source>
</evidence>
<evidence type="ECO:0000313" key="4">
    <source>
        <dbReference type="EMBL" id="EMZ27969.1"/>
    </source>
</evidence>
<feature type="transmembrane region" description="Helical" evidence="1">
    <location>
        <begin position="290"/>
        <end position="309"/>
    </location>
</feature>
<evidence type="ECO:0000259" key="3">
    <source>
        <dbReference type="PROSITE" id="PS50887"/>
    </source>
</evidence>
<dbReference type="GO" id="GO:0016020">
    <property type="term" value="C:membrane"/>
    <property type="evidence" value="ECO:0007669"/>
    <property type="project" value="InterPro"/>
</dbReference>
<dbReference type="InterPro" id="IPR052163">
    <property type="entry name" value="DGC-Regulatory_Protein"/>
</dbReference>
<dbReference type="CDD" id="cd06225">
    <property type="entry name" value="HAMP"/>
    <property type="match status" value="1"/>
</dbReference>
<dbReference type="SUPFAM" id="SSF55073">
    <property type="entry name" value="Nucleotide cyclase"/>
    <property type="match status" value="1"/>
</dbReference>
<dbReference type="InterPro" id="IPR003660">
    <property type="entry name" value="HAMP_dom"/>
</dbReference>
<proteinExistence type="predicted"/>
<gene>
    <name evidence="4" type="ORF">C823_02110</name>
</gene>
<keyword evidence="1" id="KW-0812">Transmembrane</keyword>
<dbReference type="Pfam" id="PF00990">
    <property type="entry name" value="GGDEF"/>
    <property type="match status" value="1"/>
</dbReference>
<dbReference type="InterPro" id="IPR043128">
    <property type="entry name" value="Rev_trsase/Diguanyl_cyclase"/>
</dbReference>
<dbReference type="AlphaFoldDB" id="N2AU28"/>
<evidence type="ECO:0000313" key="5">
    <source>
        <dbReference type="Proteomes" id="UP000012589"/>
    </source>
</evidence>
<feature type="domain" description="GGDEF" evidence="3">
    <location>
        <begin position="503"/>
        <end position="638"/>
    </location>
</feature>
<feature type="domain" description="HAMP" evidence="2">
    <location>
        <begin position="311"/>
        <end position="363"/>
    </location>
</feature>
<keyword evidence="1" id="KW-1133">Transmembrane helix</keyword>
<dbReference type="SMART" id="SM00267">
    <property type="entry name" value="GGDEF"/>
    <property type="match status" value="1"/>
</dbReference>
<dbReference type="HOGENOM" id="CLU_028012_0_0_9"/>
<dbReference type="eggNOG" id="COG2199">
    <property type="taxonomic scope" value="Bacteria"/>
</dbReference>
<reference evidence="4 5" key="1">
    <citation type="journal article" date="2014" name="Genome Announc.">
        <title>Draft genome sequences of the altered schaedler flora, a defined bacterial community from gnotobiotic mice.</title>
        <authorList>
            <person name="Wannemuehler M.J."/>
            <person name="Overstreet A.M."/>
            <person name="Ward D.V."/>
            <person name="Phillips G.J."/>
        </authorList>
    </citation>
    <scope>NUCLEOTIDE SEQUENCE [LARGE SCALE GENOMIC DNA]</scope>
    <source>
        <strain evidence="4 5">ASF492</strain>
    </source>
</reference>
<evidence type="ECO:0000259" key="2">
    <source>
        <dbReference type="PROSITE" id="PS50885"/>
    </source>
</evidence>
<dbReference type="PANTHER" id="PTHR46663:SF2">
    <property type="entry name" value="GGDEF DOMAIN-CONTAINING PROTEIN"/>
    <property type="match status" value="1"/>
</dbReference>
<dbReference type="Gene3D" id="6.10.340.10">
    <property type="match status" value="1"/>
</dbReference>
<dbReference type="GO" id="GO:0007165">
    <property type="term" value="P:signal transduction"/>
    <property type="evidence" value="ECO:0007669"/>
    <property type="project" value="InterPro"/>
</dbReference>
<dbReference type="STRING" id="1235802.C823_02110"/>
<dbReference type="CDD" id="cd01949">
    <property type="entry name" value="GGDEF"/>
    <property type="match status" value="1"/>
</dbReference>
<keyword evidence="1" id="KW-0472">Membrane</keyword>
<organism evidence="4 5">
    <name type="scientific">Eubacterium plexicaudatum ASF492</name>
    <dbReference type="NCBI Taxonomy" id="1235802"/>
    <lineage>
        <taxon>Bacteria</taxon>
        <taxon>Bacillati</taxon>
        <taxon>Bacillota</taxon>
        <taxon>Clostridia</taxon>
        <taxon>Eubacteriales</taxon>
        <taxon>Eubacteriaceae</taxon>
        <taxon>Eubacterium</taxon>
    </lineage>
</organism>
<dbReference type="PROSITE" id="PS50885">
    <property type="entry name" value="HAMP"/>
    <property type="match status" value="1"/>
</dbReference>
<dbReference type="InterPro" id="IPR000160">
    <property type="entry name" value="GGDEF_dom"/>
</dbReference>
<dbReference type="Gene3D" id="3.30.70.270">
    <property type="match status" value="1"/>
</dbReference>
<dbReference type="OrthoDB" id="9805474at2"/>
<dbReference type="PROSITE" id="PS50887">
    <property type="entry name" value="GGDEF"/>
    <property type="match status" value="1"/>
</dbReference>
<dbReference type="Proteomes" id="UP000012589">
    <property type="component" value="Unassembled WGS sequence"/>
</dbReference>
<dbReference type="InterPro" id="IPR029787">
    <property type="entry name" value="Nucleotide_cyclase"/>
</dbReference>
<feature type="transmembrane region" description="Helical" evidence="1">
    <location>
        <begin position="6"/>
        <end position="27"/>
    </location>
</feature>
<dbReference type="EMBL" id="AQFT01000066">
    <property type="protein sequence ID" value="EMZ27969.1"/>
    <property type="molecule type" value="Genomic_DNA"/>
</dbReference>
<dbReference type="PATRIC" id="fig|1235802.3.peg.2241"/>
<accession>N2AU28</accession>
<comment type="caution">
    <text evidence="4">The sequence shown here is derived from an EMBL/GenBank/DDBJ whole genome shotgun (WGS) entry which is preliminary data.</text>
</comment>
<protein>
    <submittedName>
        <fullName evidence="4">Diguanylate cyclase (GGDEF) domain-containing protein</fullName>
    </submittedName>
</protein>
<sequence length="650" mass="73743">MLKIFIRHTIFIITSAILIIFFINFLLTLRTLKAQQFNTFYAKSEQMIHTLETNQEELSIIQENLNEDYLTRARAAAYVFDTQQDVIKNVKEMSYLARLLNVDELHVIDENGIIVSASISRYVGYDMSDHEQSAAFLSLLNSDDENAYLIQEAQPNAVDKIIMKYIGVSRKGHKGIVQVGFKPTRQLEAESRNTYEYIFSRFPTDEDEELFAVDRSTGTVLGHSSGVKHEFDDDYYRPQQLLDCTNGAYKKDLNGKMMYVAVREYNDILICFALPFKVLVNQLLKHVFQTLIYLLFVEIIIILLLNYLVKQKVINGIHQIMEDLFAITNGNLDTTVTVGGNRELETLSAGINAMVKSIISISDHISTIIQISGIPLAAFEYKPGRQHVFVTSGLKELLDLPDSKAKELYQNSMLFDQYIGTITDRPIAGETDIFKISDTKYVRIHMSGTSGTQLGVITDVSKDVLEKRRMFYENTHDALTGLYKYAFFKQQASDILHNMPSGHMCAVVMLDLDHFKSINDTHGHDAGDLYLKSFASVLKSMPTEHFITARRSGDEFSMLIYDCVEHADIIRHLDAFYQALKNHPVTLSAGKTIVISASAGFSRTFDPDCCIDTLLSQADTALYHIKRTTKGRYWEYSSDTAESECITKIP</sequence>
<keyword evidence="5" id="KW-1185">Reference proteome</keyword>